<accession>A0ABY6P4P4</accession>
<dbReference type="EMBL" id="CP110615">
    <property type="protein sequence ID" value="UZJ26048.1"/>
    <property type="molecule type" value="Genomic_DNA"/>
</dbReference>
<organism evidence="6 7">
    <name type="scientific">Rhodococcus antarcticus</name>
    <dbReference type="NCBI Taxonomy" id="2987751"/>
    <lineage>
        <taxon>Bacteria</taxon>
        <taxon>Bacillati</taxon>
        <taxon>Actinomycetota</taxon>
        <taxon>Actinomycetes</taxon>
        <taxon>Mycobacteriales</taxon>
        <taxon>Nocardiaceae</taxon>
        <taxon>Rhodococcus</taxon>
    </lineage>
</organism>
<dbReference type="Proteomes" id="UP001164965">
    <property type="component" value="Chromosome"/>
</dbReference>
<dbReference type="InterPro" id="IPR036873">
    <property type="entry name" value="Rhodanese-like_dom_sf"/>
</dbReference>
<evidence type="ECO:0000313" key="7">
    <source>
        <dbReference type="Proteomes" id="UP001164965"/>
    </source>
</evidence>
<dbReference type="SMART" id="SM00418">
    <property type="entry name" value="HTH_ARSR"/>
    <property type="match status" value="1"/>
</dbReference>
<dbReference type="SUPFAM" id="SSF46785">
    <property type="entry name" value="Winged helix' DNA-binding domain"/>
    <property type="match status" value="1"/>
</dbReference>
<feature type="domain" description="Rhodanese" evidence="4">
    <location>
        <begin position="130"/>
        <end position="219"/>
    </location>
</feature>
<dbReference type="PANTHER" id="PTHR43132">
    <property type="entry name" value="ARSENICAL RESISTANCE OPERON REPRESSOR ARSR-RELATED"/>
    <property type="match status" value="1"/>
</dbReference>
<evidence type="ECO:0000256" key="2">
    <source>
        <dbReference type="ARBA" id="ARBA00023125"/>
    </source>
</evidence>
<dbReference type="Gene3D" id="1.10.10.10">
    <property type="entry name" value="Winged helix-like DNA-binding domain superfamily/Winged helix DNA-binding domain"/>
    <property type="match status" value="1"/>
</dbReference>
<dbReference type="CDD" id="cd00158">
    <property type="entry name" value="RHOD"/>
    <property type="match status" value="1"/>
</dbReference>
<dbReference type="RefSeq" id="WP_265384152.1">
    <property type="nucleotide sequence ID" value="NZ_CP110615.1"/>
</dbReference>
<dbReference type="InterPro" id="IPR001845">
    <property type="entry name" value="HTH_ArsR_DNA-bd_dom"/>
</dbReference>
<dbReference type="InterPro" id="IPR051011">
    <property type="entry name" value="Metal_resp_trans_reg"/>
</dbReference>
<dbReference type="InterPro" id="IPR036390">
    <property type="entry name" value="WH_DNA-bd_sf"/>
</dbReference>
<keyword evidence="1" id="KW-0805">Transcription regulation</keyword>
<dbReference type="PROSITE" id="PS50987">
    <property type="entry name" value="HTH_ARSR_2"/>
    <property type="match status" value="1"/>
</dbReference>
<feature type="domain" description="HTH arsR-type" evidence="5">
    <location>
        <begin position="6"/>
        <end position="100"/>
    </location>
</feature>
<dbReference type="Gene3D" id="3.40.250.10">
    <property type="entry name" value="Rhodanese-like domain"/>
    <property type="match status" value="1"/>
</dbReference>
<keyword evidence="7" id="KW-1185">Reference proteome</keyword>
<dbReference type="NCBIfam" id="NF033788">
    <property type="entry name" value="HTH_metalloreg"/>
    <property type="match status" value="1"/>
</dbReference>
<evidence type="ECO:0000259" key="5">
    <source>
        <dbReference type="PROSITE" id="PS50987"/>
    </source>
</evidence>
<dbReference type="Pfam" id="PF01022">
    <property type="entry name" value="HTH_5"/>
    <property type="match status" value="1"/>
</dbReference>
<dbReference type="InterPro" id="IPR036388">
    <property type="entry name" value="WH-like_DNA-bd_sf"/>
</dbReference>
<gene>
    <name evidence="6" type="ORF">RHODO2019_06345</name>
</gene>
<evidence type="ECO:0000256" key="1">
    <source>
        <dbReference type="ARBA" id="ARBA00023015"/>
    </source>
</evidence>
<dbReference type="InterPro" id="IPR011991">
    <property type="entry name" value="ArsR-like_HTH"/>
</dbReference>
<keyword evidence="2" id="KW-0238">DNA-binding</keyword>
<protein>
    <submittedName>
        <fullName evidence="6">Metalloregulator ArsR/SmtB family transcription factor</fullName>
    </submittedName>
</protein>
<dbReference type="InterPro" id="IPR001307">
    <property type="entry name" value="Thiosulphate_STrfase_CS"/>
</dbReference>
<dbReference type="SUPFAM" id="SSF52821">
    <property type="entry name" value="Rhodanese/Cell cycle control phosphatase"/>
    <property type="match status" value="1"/>
</dbReference>
<dbReference type="InterPro" id="IPR001763">
    <property type="entry name" value="Rhodanese-like_dom"/>
</dbReference>
<evidence type="ECO:0000313" key="6">
    <source>
        <dbReference type="EMBL" id="UZJ26048.1"/>
    </source>
</evidence>
<evidence type="ECO:0000259" key="4">
    <source>
        <dbReference type="PROSITE" id="PS50206"/>
    </source>
</evidence>
<dbReference type="Pfam" id="PF00581">
    <property type="entry name" value="Rhodanese"/>
    <property type="match status" value="1"/>
</dbReference>
<dbReference type="CDD" id="cd00090">
    <property type="entry name" value="HTH_ARSR"/>
    <property type="match status" value="1"/>
</dbReference>
<dbReference type="PROSITE" id="PS50206">
    <property type="entry name" value="RHODANESE_3"/>
    <property type="match status" value="1"/>
</dbReference>
<name>A0ABY6P4P4_9NOCA</name>
<evidence type="ECO:0000256" key="3">
    <source>
        <dbReference type="ARBA" id="ARBA00023163"/>
    </source>
</evidence>
<sequence>MGDRPAKNDLFDALASAGKALGNGRRAELVDVLAQGERSVEELAAEIGQSVANTSQHLQVLLRAGLVRTQRQGTRIYYSLATPEVGTLWAALCQVAADHVGELDALARAYLGDRSELETISRDELVDRLAAGDVIVLDVRPTAEYHAGHIPGALSVPITTLDQRWQQLPADTQVVAYCRGPYCVYADDAVRLLRQRGYQAARLDDGFPEWTHARLPVETGAA</sequence>
<keyword evidence="3" id="KW-0804">Transcription</keyword>
<dbReference type="SMART" id="SM00450">
    <property type="entry name" value="RHOD"/>
    <property type="match status" value="1"/>
</dbReference>
<reference evidence="6" key="1">
    <citation type="submission" date="2022-10" db="EMBL/GenBank/DDBJ databases">
        <title>Rhodococcus sp.75.</title>
        <authorList>
            <person name="Sun M."/>
        </authorList>
    </citation>
    <scope>NUCLEOTIDE SEQUENCE</scope>
    <source>
        <strain evidence="6">75</strain>
    </source>
</reference>
<proteinExistence type="predicted"/>
<dbReference type="PROSITE" id="PS00380">
    <property type="entry name" value="RHODANESE_1"/>
    <property type="match status" value="1"/>
</dbReference>
<dbReference type="PRINTS" id="PR00778">
    <property type="entry name" value="HTHARSR"/>
</dbReference>
<dbReference type="PANTHER" id="PTHR43132:SF8">
    <property type="entry name" value="HTH-TYPE TRANSCRIPTIONAL REGULATOR KMTR"/>
    <property type="match status" value="1"/>
</dbReference>